<gene>
    <name evidence="2" type="ORF">LMG28138_03217</name>
</gene>
<name>A0A6S7CZ11_9BURK</name>
<accession>A0A6S7CZ11</accession>
<keyword evidence="1" id="KW-0732">Signal</keyword>
<keyword evidence="3" id="KW-1185">Reference proteome</keyword>
<feature type="signal peptide" evidence="1">
    <location>
        <begin position="1"/>
        <end position="20"/>
    </location>
</feature>
<organism evidence="2 3">
    <name type="scientific">Pararobbsia alpina</name>
    <dbReference type="NCBI Taxonomy" id="621374"/>
    <lineage>
        <taxon>Bacteria</taxon>
        <taxon>Pseudomonadati</taxon>
        <taxon>Pseudomonadota</taxon>
        <taxon>Betaproteobacteria</taxon>
        <taxon>Burkholderiales</taxon>
        <taxon>Burkholderiaceae</taxon>
        <taxon>Pararobbsia</taxon>
    </lineage>
</organism>
<evidence type="ECO:0000313" key="3">
    <source>
        <dbReference type="Proteomes" id="UP000494115"/>
    </source>
</evidence>
<sequence length="85" mass="8946">MKVSVWFAAVLALLSLAACGSTYPLFTSDGRQTTMIDCSGSDWNLCADRAKSLCPSGAYDTIDRRDSSEGRGLLVACRPGAPAAQ</sequence>
<feature type="chain" id="PRO_5028964645" description="Lipoprotein" evidence="1">
    <location>
        <begin position="21"/>
        <end position="85"/>
    </location>
</feature>
<evidence type="ECO:0008006" key="4">
    <source>
        <dbReference type="Google" id="ProtNLM"/>
    </source>
</evidence>
<proteinExistence type="predicted"/>
<dbReference type="PROSITE" id="PS51257">
    <property type="entry name" value="PROKAR_LIPOPROTEIN"/>
    <property type="match status" value="1"/>
</dbReference>
<dbReference type="AlphaFoldDB" id="A0A6S7CZ11"/>
<evidence type="ECO:0000256" key="1">
    <source>
        <dbReference type="SAM" id="SignalP"/>
    </source>
</evidence>
<dbReference type="EMBL" id="CADIKM010000014">
    <property type="protein sequence ID" value="CAB3791713.1"/>
    <property type="molecule type" value="Genomic_DNA"/>
</dbReference>
<dbReference type="Proteomes" id="UP000494115">
    <property type="component" value="Unassembled WGS sequence"/>
</dbReference>
<reference evidence="2 3" key="1">
    <citation type="submission" date="2020-04" db="EMBL/GenBank/DDBJ databases">
        <authorList>
            <person name="De Canck E."/>
        </authorList>
    </citation>
    <scope>NUCLEOTIDE SEQUENCE [LARGE SCALE GENOMIC DNA]</scope>
    <source>
        <strain evidence="2 3">LMG 28138</strain>
    </source>
</reference>
<protein>
    <recommendedName>
        <fullName evidence="4">Lipoprotein</fullName>
    </recommendedName>
</protein>
<dbReference type="RefSeq" id="WP_175105745.1">
    <property type="nucleotide sequence ID" value="NZ_CADIKM010000014.1"/>
</dbReference>
<evidence type="ECO:0000313" key="2">
    <source>
        <dbReference type="EMBL" id="CAB3791713.1"/>
    </source>
</evidence>